<keyword evidence="4" id="KW-0378">Hydrolase</keyword>
<proteinExistence type="inferred from homology"/>
<dbReference type="SUPFAM" id="SSF56300">
    <property type="entry name" value="Metallo-dependent phosphatases"/>
    <property type="match status" value="1"/>
</dbReference>
<dbReference type="InterPro" id="IPR004843">
    <property type="entry name" value="Calcineurin-like_PHP"/>
</dbReference>
<keyword evidence="8" id="KW-1185">Reference proteome</keyword>
<evidence type="ECO:0000256" key="2">
    <source>
        <dbReference type="ARBA" id="ARBA00013365"/>
    </source>
</evidence>
<evidence type="ECO:0000256" key="1">
    <source>
        <dbReference type="ARBA" id="ARBA00010555"/>
    </source>
</evidence>
<comment type="caution">
    <text evidence="7">The sequence shown here is derived from an EMBL/GenBank/DDBJ whole genome shotgun (WGS) entry which is preliminary data.</text>
</comment>
<dbReference type="InterPro" id="IPR029052">
    <property type="entry name" value="Metallo-depent_PP-like"/>
</dbReference>
<comment type="similarity">
    <text evidence="1">Belongs to the SbcD family.</text>
</comment>
<organism evidence="7 8">
    <name type="scientific">Corynebacterium macclintockiae</name>
    <dbReference type="NCBI Taxonomy" id="2913501"/>
    <lineage>
        <taxon>Bacteria</taxon>
        <taxon>Bacillati</taxon>
        <taxon>Actinomycetota</taxon>
        <taxon>Actinomycetes</taxon>
        <taxon>Mycobacteriales</taxon>
        <taxon>Corynebacteriaceae</taxon>
        <taxon>Corynebacterium</taxon>
    </lineage>
</organism>
<keyword evidence="3" id="KW-0540">Nuclease</keyword>
<sequence>MTQAMAATSAHRARILHTSDWQLGMKRHFLSGEAQSRFDESRLTAIEALLELAEERQCDAVVVAGDVFDDNLLKPEIYGRAMDVLKGSTVPVFLLPGNHDPLDAASVYHRKEFDKLANVFVLKDSEPVAVPKSGGGRAEGAAALEIVGAPLRGKTADEDLVAAALSGLDPVQGAGIRVLVGHGGVSSFGEIDDFDRIDVDNAARACHERKVDYVALGDTHSTMPLDADATQARVWYSGAQEVTDFVEQDGRGESNSGNVLVVEIAVDPARPEKQAQVQVEEVPVGRWAFKALNATVNSTADIDEFLERLGGIESKRTTVVKYALVGTLSVHDAAYLDEQLEKIAPTFAALYERERLMDVHVIPDEDELSEGLLSQGFIGEAVQELKSLAESDSQDPQQMQQAQQAQDALRLLVRLAHHAEKGN</sequence>
<dbReference type="AlphaFoldDB" id="A0A9X3M7B7"/>
<dbReference type="CDD" id="cd00840">
    <property type="entry name" value="MPP_Mre11_N"/>
    <property type="match status" value="1"/>
</dbReference>
<dbReference type="PIRSF" id="PIRSF033093">
    <property type="entry name" value="UCP_ML1119"/>
    <property type="match status" value="1"/>
</dbReference>
<evidence type="ECO:0000256" key="4">
    <source>
        <dbReference type="ARBA" id="ARBA00022801"/>
    </source>
</evidence>
<dbReference type="PANTHER" id="PTHR30337:SF0">
    <property type="entry name" value="NUCLEASE SBCCD SUBUNIT D"/>
    <property type="match status" value="1"/>
</dbReference>
<accession>A0A9X3M7B7</accession>
<dbReference type="Gene3D" id="3.60.21.10">
    <property type="match status" value="1"/>
</dbReference>
<dbReference type="GO" id="GO:0004527">
    <property type="term" value="F:exonuclease activity"/>
    <property type="evidence" value="ECO:0007669"/>
    <property type="project" value="UniProtKB-KW"/>
</dbReference>
<dbReference type="Pfam" id="PF00149">
    <property type="entry name" value="Metallophos"/>
    <property type="match status" value="1"/>
</dbReference>
<reference evidence="7" key="1">
    <citation type="submission" date="2022-02" db="EMBL/GenBank/DDBJ databases">
        <title>Corynebacterium sp. from urogenital microbiome.</title>
        <authorList>
            <person name="Cappelli E.A."/>
            <person name="Ribeiro T.G."/>
            <person name="Peixe L."/>
        </authorList>
    </citation>
    <scope>NUCLEOTIDE SEQUENCE</scope>
    <source>
        <strain evidence="7">C9Ua_112</strain>
    </source>
</reference>
<evidence type="ECO:0000313" key="8">
    <source>
        <dbReference type="Proteomes" id="UP001146505"/>
    </source>
</evidence>
<dbReference type="InterPro" id="IPR050535">
    <property type="entry name" value="DNA_Repair-Maintenance_Comp"/>
</dbReference>
<dbReference type="Proteomes" id="UP001146505">
    <property type="component" value="Unassembled WGS sequence"/>
</dbReference>
<dbReference type="InterPro" id="IPR014577">
    <property type="entry name" value="UCP033093_metalloPase"/>
</dbReference>
<feature type="domain" description="Calcineurin-like phosphoesterase" evidence="6">
    <location>
        <begin position="14"/>
        <end position="221"/>
    </location>
</feature>
<evidence type="ECO:0000313" key="7">
    <source>
        <dbReference type="EMBL" id="MCZ9304048.1"/>
    </source>
</evidence>
<name>A0A9X3M7B7_9CORY</name>
<evidence type="ECO:0000256" key="5">
    <source>
        <dbReference type="ARBA" id="ARBA00022839"/>
    </source>
</evidence>
<gene>
    <name evidence="7" type="ORF">L8U58_00590</name>
</gene>
<protein>
    <recommendedName>
        <fullName evidence="2">Nuclease SbcCD subunit D</fullName>
    </recommendedName>
</protein>
<dbReference type="InterPro" id="IPR041796">
    <property type="entry name" value="Mre11_N"/>
</dbReference>
<evidence type="ECO:0000259" key="6">
    <source>
        <dbReference type="Pfam" id="PF00149"/>
    </source>
</evidence>
<dbReference type="EMBL" id="JAKMUV010000001">
    <property type="protein sequence ID" value="MCZ9304048.1"/>
    <property type="molecule type" value="Genomic_DNA"/>
</dbReference>
<evidence type="ECO:0000256" key="3">
    <source>
        <dbReference type="ARBA" id="ARBA00022722"/>
    </source>
</evidence>
<keyword evidence="5 7" id="KW-0269">Exonuclease</keyword>
<dbReference type="PANTHER" id="PTHR30337">
    <property type="entry name" value="COMPONENT OF ATP-DEPENDENT DSDNA EXONUCLEASE"/>
    <property type="match status" value="1"/>
</dbReference>